<keyword evidence="1" id="KW-0547">Nucleotide-binding</keyword>
<dbReference type="PANTHER" id="PTHR47959">
    <property type="entry name" value="ATP-DEPENDENT RNA HELICASE RHLE-RELATED"/>
    <property type="match status" value="1"/>
</dbReference>
<evidence type="ECO:0000259" key="9">
    <source>
        <dbReference type="PROSITE" id="PS51192"/>
    </source>
</evidence>
<dbReference type="InterPro" id="IPR001932">
    <property type="entry name" value="PPM-type_phosphatase-like_dom"/>
</dbReference>
<feature type="region of interest" description="Disordered" evidence="7">
    <location>
        <begin position="1"/>
        <end position="27"/>
    </location>
</feature>
<dbReference type="Gene3D" id="3.30.450.40">
    <property type="match status" value="1"/>
</dbReference>
<dbReference type="GO" id="GO:0005829">
    <property type="term" value="C:cytosol"/>
    <property type="evidence" value="ECO:0007669"/>
    <property type="project" value="TreeGrafter"/>
</dbReference>
<dbReference type="InterPro" id="IPR013656">
    <property type="entry name" value="PAS_4"/>
</dbReference>
<evidence type="ECO:0000259" key="11">
    <source>
        <dbReference type="PROSITE" id="PS51195"/>
    </source>
</evidence>
<organism evidence="12 13">
    <name type="scientific">Streptomyces spiralis</name>
    <dbReference type="NCBI Taxonomy" id="66376"/>
    <lineage>
        <taxon>Bacteria</taxon>
        <taxon>Bacillati</taxon>
        <taxon>Actinomycetota</taxon>
        <taxon>Actinomycetes</taxon>
        <taxon>Kitasatosporales</taxon>
        <taxon>Streptomycetaceae</taxon>
        <taxon>Streptomyces</taxon>
    </lineage>
</organism>
<dbReference type="InterPro" id="IPR029016">
    <property type="entry name" value="GAF-like_dom_sf"/>
</dbReference>
<feature type="region of interest" description="Disordered" evidence="7">
    <location>
        <begin position="1169"/>
        <end position="1233"/>
    </location>
</feature>
<dbReference type="EMBL" id="BNBC01000010">
    <property type="protein sequence ID" value="GHE71132.1"/>
    <property type="molecule type" value="Genomic_DNA"/>
</dbReference>
<dbReference type="InterPro" id="IPR035965">
    <property type="entry name" value="PAS-like_dom_sf"/>
</dbReference>
<dbReference type="SUPFAM" id="SSF55781">
    <property type="entry name" value="GAF domain-like"/>
    <property type="match status" value="1"/>
</dbReference>
<evidence type="ECO:0000256" key="6">
    <source>
        <dbReference type="PROSITE-ProRule" id="PRU00552"/>
    </source>
</evidence>
<reference evidence="12" key="2">
    <citation type="submission" date="2020-09" db="EMBL/GenBank/DDBJ databases">
        <authorList>
            <person name="Sun Q."/>
            <person name="Ohkuma M."/>
        </authorList>
    </citation>
    <scope>NUCLEOTIDE SEQUENCE</scope>
    <source>
        <strain evidence="12">JCM 3302</strain>
    </source>
</reference>
<keyword evidence="13" id="KW-1185">Reference proteome</keyword>
<dbReference type="GO" id="GO:0006355">
    <property type="term" value="P:regulation of DNA-templated transcription"/>
    <property type="evidence" value="ECO:0007669"/>
    <property type="project" value="InterPro"/>
</dbReference>
<evidence type="ECO:0000256" key="3">
    <source>
        <dbReference type="ARBA" id="ARBA00022806"/>
    </source>
</evidence>
<dbReference type="Gene3D" id="3.60.40.10">
    <property type="entry name" value="PPM-type phosphatase domain"/>
    <property type="match status" value="1"/>
</dbReference>
<dbReference type="GO" id="GO:0016787">
    <property type="term" value="F:hydrolase activity"/>
    <property type="evidence" value="ECO:0007669"/>
    <property type="project" value="UniProtKB-KW"/>
</dbReference>
<dbReference type="Pfam" id="PF00271">
    <property type="entry name" value="Helicase_C"/>
    <property type="match status" value="1"/>
</dbReference>
<dbReference type="GO" id="GO:0005524">
    <property type="term" value="F:ATP binding"/>
    <property type="evidence" value="ECO:0007669"/>
    <property type="project" value="UniProtKB-KW"/>
</dbReference>
<comment type="caution">
    <text evidence="12">The sequence shown here is derived from an EMBL/GenBank/DDBJ whole genome shotgun (WGS) entry which is preliminary data.</text>
</comment>
<evidence type="ECO:0000313" key="13">
    <source>
        <dbReference type="Proteomes" id="UP000641386"/>
    </source>
</evidence>
<evidence type="ECO:0000256" key="5">
    <source>
        <dbReference type="ARBA" id="ARBA00038437"/>
    </source>
</evidence>
<dbReference type="InterPro" id="IPR036457">
    <property type="entry name" value="PPM-type-like_dom_sf"/>
</dbReference>
<dbReference type="PROSITE" id="PS51194">
    <property type="entry name" value="HELICASE_CTER"/>
    <property type="match status" value="1"/>
</dbReference>
<dbReference type="PROSITE" id="PS51192">
    <property type="entry name" value="HELICASE_ATP_BIND_1"/>
    <property type="match status" value="1"/>
</dbReference>
<accession>A0A918ZWD3</accession>
<dbReference type="AlphaFoldDB" id="A0A918ZWD3"/>
<reference evidence="12" key="1">
    <citation type="journal article" date="2014" name="Int. J. Syst. Evol. Microbiol.">
        <title>Complete genome sequence of Corynebacterium casei LMG S-19264T (=DSM 44701T), isolated from a smear-ripened cheese.</title>
        <authorList>
            <consortium name="US DOE Joint Genome Institute (JGI-PGF)"/>
            <person name="Walter F."/>
            <person name="Albersmeier A."/>
            <person name="Kalinowski J."/>
            <person name="Ruckert C."/>
        </authorList>
    </citation>
    <scope>NUCLEOTIDE SEQUENCE</scope>
    <source>
        <strain evidence="12">JCM 3302</strain>
    </source>
</reference>
<evidence type="ECO:0000256" key="2">
    <source>
        <dbReference type="ARBA" id="ARBA00022801"/>
    </source>
</evidence>
<proteinExistence type="inferred from homology"/>
<dbReference type="InterPro" id="IPR000014">
    <property type="entry name" value="PAS"/>
</dbReference>
<dbReference type="Gene3D" id="3.30.450.20">
    <property type="entry name" value="PAS domain"/>
    <property type="match status" value="1"/>
</dbReference>
<dbReference type="InterPro" id="IPR050079">
    <property type="entry name" value="DEAD_box_RNA_helicase"/>
</dbReference>
<feature type="compositionally biased region" description="Low complexity" evidence="7">
    <location>
        <begin position="10"/>
        <end position="25"/>
    </location>
</feature>
<evidence type="ECO:0000256" key="1">
    <source>
        <dbReference type="ARBA" id="ARBA00022741"/>
    </source>
</evidence>
<feature type="domain" description="PAS" evidence="8">
    <location>
        <begin position="41"/>
        <end position="75"/>
    </location>
</feature>
<dbReference type="InterPro" id="IPR003018">
    <property type="entry name" value="GAF"/>
</dbReference>
<comment type="similarity">
    <text evidence="5">Belongs to the DEAD box helicase family.</text>
</comment>
<keyword evidence="4" id="KW-0067">ATP-binding</keyword>
<dbReference type="Proteomes" id="UP000641386">
    <property type="component" value="Unassembled WGS sequence"/>
</dbReference>
<feature type="short sequence motif" description="Q motif" evidence="6">
    <location>
        <begin position="790"/>
        <end position="818"/>
    </location>
</feature>
<dbReference type="Pfam" id="PF00989">
    <property type="entry name" value="PAS"/>
    <property type="match status" value="1"/>
</dbReference>
<dbReference type="SMART" id="SM00065">
    <property type="entry name" value="GAF"/>
    <property type="match status" value="1"/>
</dbReference>
<dbReference type="SMART" id="SM00490">
    <property type="entry name" value="HELICc"/>
    <property type="match status" value="1"/>
</dbReference>
<dbReference type="InterPro" id="IPR013767">
    <property type="entry name" value="PAS_fold"/>
</dbReference>
<dbReference type="Pfam" id="PF07228">
    <property type="entry name" value="SpoIIE"/>
    <property type="match status" value="1"/>
</dbReference>
<dbReference type="Pfam" id="PF01590">
    <property type="entry name" value="GAF"/>
    <property type="match status" value="1"/>
</dbReference>
<name>A0A918ZWD3_9ACTN</name>
<dbReference type="Pfam" id="PF08448">
    <property type="entry name" value="PAS_4"/>
    <property type="match status" value="1"/>
</dbReference>
<feature type="domain" description="Helicase ATP-binding" evidence="9">
    <location>
        <begin position="821"/>
        <end position="994"/>
    </location>
</feature>
<dbReference type="PROSITE" id="PS50112">
    <property type="entry name" value="PAS"/>
    <property type="match status" value="1"/>
</dbReference>
<feature type="compositionally biased region" description="Basic and acidic residues" evidence="7">
    <location>
        <begin position="1213"/>
        <end position="1225"/>
    </location>
</feature>
<dbReference type="SMART" id="SM00331">
    <property type="entry name" value="PP2C_SIG"/>
    <property type="match status" value="1"/>
</dbReference>
<feature type="domain" description="DEAD-box RNA helicase Q" evidence="11">
    <location>
        <begin position="790"/>
        <end position="818"/>
    </location>
</feature>
<dbReference type="InterPro" id="IPR014014">
    <property type="entry name" value="RNA_helicase_DEAD_Q_motif"/>
</dbReference>
<dbReference type="Pfam" id="PF00270">
    <property type="entry name" value="DEAD"/>
    <property type="match status" value="1"/>
</dbReference>
<evidence type="ECO:0000313" key="12">
    <source>
        <dbReference type="EMBL" id="GHE71132.1"/>
    </source>
</evidence>
<keyword evidence="2" id="KW-0378">Hydrolase</keyword>
<gene>
    <name evidence="12" type="ORF">GCM10014715_26370</name>
</gene>
<dbReference type="GO" id="GO:0003724">
    <property type="term" value="F:RNA helicase activity"/>
    <property type="evidence" value="ECO:0007669"/>
    <property type="project" value="InterPro"/>
</dbReference>
<protein>
    <submittedName>
        <fullName evidence="12">Uncharacterized protein</fullName>
    </submittedName>
</protein>
<dbReference type="SUPFAM" id="SSF55785">
    <property type="entry name" value="PYP-like sensor domain (PAS domain)"/>
    <property type="match status" value="1"/>
</dbReference>
<evidence type="ECO:0000259" key="10">
    <source>
        <dbReference type="PROSITE" id="PS51194"/>
    </source>
</evidence>
<dbReference type="SMART" id="SM00487">
    <property type="entry name" value="DEXDc"/>
    <property type="match status" value="1"/>
</dbReference>
<evidence type="ECO:0000256" key="7">
    <source>
        <dbReference type="SAM" id="MobiDB-lite"/>
    </source>
</evidence>
<dbReference type="PROSITE" id="PS51195">
    <property type="entry name" value="Q_MOTIF"/>
    <property type="match status" value="1"/>
</dbReference>
<dbReference type="InterPro" id="IPR001650">
    <property type="entry name" value="Helicase_C-like"/>
</dbReference>
<keyword evidence="3" id="KW-0347">Helicase</keyword>
<evidence type="ECO:0000256" key="4">
    <source>
        <dbReference type="ARBA" id="ARBA00022840"/>
    </source>
</evidence>
<feature type="domain" description="Helicase C-terminal" evidence="10">
    <location>
        <begin position="1017"/>
        <end position="1161"/>
    </location>
</feature>
<dbReference type="GO" id="GO:0003676">
    <property type="term" value="F:nucleic acid binding"/>
    <property type="evidence" value="ECO:0007669"/>
    <property type="project" value="InterPro"/>
</dbReference>
<dbReference type="PANTHER" id="PTHR47959:SF13">
    <property type="entry name" value="ATP-DEPENDENT RNA HELICASE RHLE"/>
    <property type="match status" value="1"/>
</dbReference>
<dbReference type="SUPFAM" id="SSF52540">
    <property type="entry name" value="P-loop containing nucleoside triphosphate hydrolases"/>
    <property type="match status" value="1"/>
</dbReference>
<dbReference type="InterPro" id="IPR014001">
    <property type="entry name" value="Helicase_ATP-bd"/>
</dbReference>
<sequence length="1233" mass="131117">MDHPVNGENAASAGASPAATSDSGARPGGSISALDGLAAAVLDDRGVVVGWTGTAEDLTGFPADDVHGRPVRELVADLPDDLSGATHVPAFGQVRLWHRCGHTVDVTFRTTRLGTQAELLVLAAATHHVADHQHGAALLRALSAQHRITIALHDTDLTTVQTNATQDALDGRPVQPGTRLHDVLCAEDAENLEAVLRQVLQTGVPVVHRSRQVSLRYRPARRHALSLSAFRLEDARGRPTGVAALYIDDTELRARRQLDLAREVAERVGGSLDVVRTAQDLADVLVPAFGELAAVDLAQSVFYGDEPAERLGGGDPHLRNAGLAPATAAWPAGIERGNPVPPLSDHPLLRSFQHGETVVCSRDDFAALLGGPHLAEHLIPHDAHAVMAAPLYARGLTLGAIVVWRTGLSEPFTEDETDLMRQIASRGALAIDNARRYTREHRAAMALQQSLLPPATTDTPAAETAGVYRPARGGAGTNGDWYDAIALPSLRLALVAGDVVGHGIPASATMGRLRAAIQTLADLELEPDEVLTRIADLVQRLAAEAPSDEHDAVGATCLYAVYDPVTRRCAMASAGHPPPVLVRPDGTADTVDIVPGPPLAVSGMPYETTTIDLEPGSVLALYTDGLVDRGADDDTDGGLRRLTHALTTSHRSNRTLDETGRAIVADLVDEEARDDATLLVARTRAVPAEDTAHWQIPAHPRPAASTVHRGDRYQRREVVPCVSLTRLRGRRGGRLCLFRSACAWAVQTCRAFLGKFPCGRLFMKHPNDSGIAHGSPAQPGATTPTLLPAVTFAGLELPTEMLRTLSELGVREPFPIQAATLPDALEGCDILGRGRTGSGKTLAFGLPLLARTAGRRAEPKQPLALILVPTRELAQQVTQALAPYAQALELGIATVVGGTSIGRQVAALRQGAEVVVATPGRLHDLIERNACRLGRVRITVLDEADQMCDLGFLPQVADVLDQVHPDGQRMLFSATLDRDVDQLVRRYLHDPIVHSVDPAAGTVTTMEHHVLVVHGPDRYAVITEIAARDGRVLLFLDTKHAVDQLTRHLRASGVHAGALHSGKSQPQRTRTLAQFRNSQITVLVATNVAARGLHVDDLDLVVNVDPPTDAKDYVHRAGRTARAGESGSVVTLVLAGQRRETSRMMAGAGIEPTVTKVRSGEAELSRITGAKTPSGIPLDGESAVPRPKNTNAPFRGLGTSKGTSRGAGGKSRKAGEARKLAEARRAALVRRNG</sequence>
<dbReference type="Gene3D" id="3.40.50.300">
    <property type="entry name" value="P-loop containing nucleotide triphosphate hydrolases"/>
    <property type="match status" value="2"/>
</dbReference>
<dbReference type="InterPro" id="IPR011545">
    <property type="entry name" value="DEAD/DEAH_box_helicase_dom"/>
</dbReference>
<dbReference type="CDD" id="cd18787">
    <property type="entry name" value="SF2_C_DEAD"/>
    <property type="match status" value="1"/>
</dbReference>
<dbReference type="SUPFAM" id="SSF81606">
    <property type="entry name" value="PP2C-like"/>
    <property type="match status" value="1"/>
</dbReference>
<dbReference type="InterPro" id="IPR027417">
    <property type="entry name" value="P-loop_NTPase"/>
</dbReference>
<dbReference type="CDD" id="cd00268">
    <property type="entry name" value="DEADc"/>
    <property type="match status" value="1"/>
</dbReference>
<evidence type="ECO:0000259" key="8">
    <source>
        <dbReference type="PROSITE" id="PS50112"/>
    </source>
</evidence>
<dbReference type="InterPro" id="IPR044742">
    <property type="entry name" value="DEAD/DEAH_RhlB"/>
</dbReference>